<gene>
    <name evidence="2" type="ORF">GCM10023165_25680</name>
</gene>
<evidence type="ECO:0000313" key="2">
    <source>
        <dbReference type="EMBL" id="GAA4343325.1"/>
    </source>
</evidence>
<evidence type="ECO:0000313" key="3">
    <source>
        <dbReference type="Proteomes" id="UP001500975"/>
    </source>
</evidence>
<feature type="compositionally biased region" description="Basic and acidic residues" evidence="1">
    <location>
        <begin position="8"/>
        <end position="26"/>
    </location>
</feature>
<organism evidence="2 3">
    <name type="scientific">Variovorax defluvii</name>
    <dbReference type="NCBI Taxonomy" id="913761"/>
    <lineage>
        <taxon>Bacteria</taxon>
        <taxon>Pseudomonadati</taxon>
        <taxon>Pseudomonadota</taxon>
        <taxon>Betaproteobacteria</taxon>
        <taxon>Burkholderiales</taxon>
        <taxon>Comamonadaceae</taxon>
        <taxon>Variovorax</taxon>
    </lineage>
</organism>
<proteinExistence type="predicted"/>
<accession>A0ABP8HRQ0</accession>
<dbReference type="EMBL" id="BAABGJ010000021">
    <property type="protein sequence ID" value="GAA4343325.1"/>
    <property type="molecule type" value="Genomic_DNA"/>
</dbReference>
<name>A0ABP8HRQ0_9BURK</name>
<reference evidence="3" key="1">
    <citation type="journal article" date="2019" name="Int. J. Syst. Evol. Microbiol.">
        <title>The Global Catalogue of Microorganisms (GCM) 10K type strain sequencing project: providing services to taxonomists for standard genome sequencing and annotation.</title>
        <authorList>
            <consortium name="The Broad Institute Genomics Platform"/>
            <consortium name="The Broad Institute Genome Sequencing Center for Infectious Disease"/>
            <person name="Wu L."/>
            <person name="Ma J."/>
        </authorList>
    </citation>
    <scope>NUCLEOTIDE SEQUENCE [LARGE SCALE GENOMIC DNA]</scope>
    <source>
        <strain evidence="3">JCM 17804</strain>
    </source>
</reference>
<dbReference type="Proteomes" id="UP001500975">
    <property type="component" value="Unassembled WGS sequence"/>
</dbReference>
<evidence type="ECO:0000256" key="1">
    <source>
        <dbReference type="SAM" id="MobiDB-lite"/>
    </source>
</evidence>
<dbReference type="RefSeq" id="WP_345538295.1">
    <property type="nucleotide sequence ID" value="NZ_BAABGJ010000021.1"/>
</dbReference>
<sequence length="56" mass="6488">MFRHPPHRHDDRPLSRSHERHARESDSPVPARPAQEGEPQQSPGAKPLVKKQQQQH</sequence>
<feature type="region of interest" description="Disordered" evidence="1">
    <location>
        <begin position="1"/>
        <end position="56"/>
    </location>
</feature>
<comment type="caution">
    <text evidence="2">The sequence shown here is derived from an EMBL/GenBank/DDBJ whole genome shotgun (WGS) entry which is preliminary data.</text>
</comment>
<protein>
    <submittedName>
        <fullName evidence="2">Uncharacterized protein</fullName>
    </submittedName>
</protein>
<keyword evidence="3" id="KW-1185">Reference proteome</keyword>